<dbReference type="InterPro" id="IPR027417">
    <property type="entry name" value="P-loop_NTPase"/>
</dbReference>
<dbReference type="PANTHER" id="PTHR37937">
    <property type="entry name" value="CONJUGATIVE TRANSFER: DNA TRANSPORT"/>
    <property type="match status" value="1"/>
</dbReference>
<protein>
    <submittedName>
        <fullName evidence="7">Type IV secretory system conjugative DNA transfer family protein</fullName>
    </submittedName>
</protein>
<accession>A0A6M6JE73</accession>
<comment type="similarity">
    <text evidence="2">Belongs to the VirD4/TraG family.</text>
</comment>
<dbReference type="Gene3D" id="3.40.50.300">
    <property type="entry name" value="P-loop containing nucleotide triphosphate hydrolases"/>
    <property type="match status" value="1"/>
</dbReference>
<evidence type="ECO:0000256" key="4">
    <source>
        <dbReference type="ARBA" id="ARBA00022692"/>
    </source>
</evidence>
<dbReference type="SUPFAM" id="SSF52540">
    <property type="entry name" value="P-loop containing nucleoside triphosphate hydrolases"/>
    <property type="match status" value="1"/>
</dbReference>
<keyword evidence="4" id="KW-0812">Transmembrane</keyword>
<evidence type="ECO:0000256" key="2">
    <source>
        <dbReference type="ARBA" id="ARBA00008806"/>
    </source>
</evidence>
<organism evidence="7 8">
    <name type="scientific">Pseudonocardia broussonetiae</name>
    <dbReference type="NCBI Taxonomy" id="2736640"/>
    <lineage>
        <taxon>Bacteria</taxon>
        <taxon>Bacillati</taxon>
        <taxon>Actinomycetota</taxon>
        <taxon>Actinomycetes</taxon>
        <taxon>Pseudonocardiales</taxon>
        <taxon>Pseudonocardiaceae</taxon>
        <taxon>Pseudonocardia</taxon>
    </lineage>
</organism>
<dbReference type="InterPro" id="IPR003688">
    <property type="entry name" value="TraG/VirD4"/>
</dbReference>
<dbReference type="EMBL" id="CP053564">
    <property type="protein sequence ID" value="QJY45132.1"/>
    <property type="molecule type" value="Genomic_DNA"/>
</dbReference>
<dbReference type="PANTHER" id="PTHR37937:SF1">
    <property type="entry name" value="CONJUGATIVE TRANSFER: DNA TRANSPORT"/>
    <property type="match status" value="1"/>
</dbReference>
<dbReference type="InterPro" id="IPR051539">
    <property type="entry name" value="T4SS-coupling_protein"/>
</dbReference>
<name>A0A6M6JE73_9PSEU</name>
<comment type="subcellular location">
    <subcellularLocation>
        <location evidence="1">Cell membrane</location>
        <topology evidence="1">Multi-pass membrane protein</topology>
    </subcellularLocation>
</comment>
<keyword evidence="6" id="KW-0472">Membrane</keyword>
<sequence>MNGSALLVLALSAGASWIAWRRGARLLGAAFGLFALLPAVTLYRQTPTWVLALLVAPVAVLVWHRHARTSATVVRWGARSRRKAGVASTSDIVRVAGSGAMRRRAGTVRPSLAPVTRWDRIVRSWSVRTVDVAVLLCRAGLLRVWASVEDVVCIFGGPRTGKSQWLAGRILDSPGAVLVTSTRTDLYDLTAPLRQARGPIYVFNPVGLASLGSTITFDPLTGCISPVTASERAADMLAAGALGSGSGDREFWESQARRVLAALLHAAALDGDLTMRDVLRWVADPDDGKAEVASLLRRSPEPALQQDAGQFLATNDRTRSSITSTIMPALGWLTHEAAADAATGPRSGGAGFDVAELLDARATVYLLGAEETQTAPLVSALTGHIAREARRIAALRTGGRLDPPLALALDEAALICPVPLHQWTADMGGRGVTIIGAFQSRAQLLDRYGDAKAEVILNNTAAVMVFGGTRSRDDLNYWATLGGERDEPITTTDLHGRVASRTVRKVPVLAPAQIANLPAETVVAFRRGMPPVIGRVQMAYRRRDVRAWQHPEALDVRLRAAVATAAGWIGVHVGEPVARTGAWTVGLARRLGNPWRAIEQVPVEEPSLLRVLPADDTEWRR</sequence>
<gene>
    <name evidence="7" type="ORF">HOP40_04245</name>
</gene>
<evidence type="ECO:0000313" key="8">
    <source>
        <dbReference type="Proteomes" id="UP000505377"/>
    </source>
</evidence>
<proteinExistence type="inferred from homology"/>
<evidence type="ECO:0000256" key="6">
    <source>
        <dbReference type="ARBA" id="ARBA00023136"/>
    </source>
</evidence>
<reference evidence="7 8" key="1">
    <citation type="submission" date="2020-05" db="EMBL/GenBank/DDBJ databases">
        <authorList>
            <person name="Mo P."/>
        </authorList>
    </citation>
    <scope>NUCLEOTIDE SEQUENCE [LARGE SCALE GENOMIC DNA]</scope>
    <source>
        <strain evidence="7 8">Gen01</strain>
    </source>
</reference>
<keyword evidence="3" id="KW-1003">Cell membrane</keyword>
<dbReference type="GO" id="GO:0005886">
    <property type="term" value="C:plasma membrane"/>
    <property type="evidence" value="ECO:0007669"/>
    <property type="project" value="UniProtKB-SubCell"/>
</dbReference>
<dbReference type="RefSeq" id="WP_172154831.1">
    <property type="nucleotide sequence ID" value="NZ_CP053564.1"/>
</dbReference>
<dbReference type="Proteomes" id="UP000505377">
    <property type="component" value="Chromosome"/>
</dbReference>
<dbReference type="KEGG" id="pbro:HOP40_04245"/>
<keyword evidence="8" id="KW-1185">Reference proteome</keyword>
<keyword evidence="5" id="KW-1133">Transmembrane helix</keyword>
<dbReference type="Pfam" id="PF02534">
    <property type="entry name" value="T4SS-DNA_transf"/>
    <property type="match status" value="1"/>
</dbReference>
<evidence type="ECO:0000256" key="1">
    <source>
        <dbReference type="ARBA" id="ARBA00004651"/>
    </source>
</evidence>
<dbReference type="Gene3D" id="1.10.8.80">
    <property type="entry name" value="Magnesium chelatase subunit I, C-Terminal domain"/>
    <property type="match status" value="1"/>
</dbReference>
<evidence type="ECO:0000313" key="7">
    <source>
        <dbReference type="EMBL" id="QJY45132.1"/>
    </source>
</evidence>
<evidence type="ECO:0000256" key="5">
    <source>
        <dbReference type="ARBA" id="ARBA00022989"/>
    </source>
</evidence>
<dbReference type="AlphaFoldDB" id="A0A6M6JE73"/>
<evidence type="ECO:0000256" key="3">
    <source>
        <dbReference type="ARBA" id="ARBA00022475"/>
    </source>
</evidence>
<dbReference type="CDD" id="cd01127">
    <property type="entry name" value="TrwB_TraG_TraD_VirD4"/>
    <property type="match status" value="1"/>
</dbReference>